<dbReference type="Proteomes" id="UP001157502">
    <property type="component" value="Chromosome 33"/>
</dbReference>
<gene>
    <name evidence="1" type="ORF">DPEC_G00336130</name>
</gene>
<proteinExistence type="predicted"/>
<organism evidence="1 2">
    <name type="scientific">Dallia pectoralis</name>
    <name type="common">Alaska blackfish</name>
    <dbReference type="NCBI Taxonomy" id="75939"/>
    <lineage>
        <taxon>Eukaryota</taxon>
        <taxon>Metazoa</taxon>
        <taxon>Chordata</taxon>
        <taxon>Craniata</taxon>
        <taxon>Vertebrata</taxon>
        <taxon>Euteleostomi</taxon>
        <taxon>Actinopterygii</taxon>
        <taxon>Neopterygii</taxon>
        <taxon>Teleostei</taxon>
        <taxon>Protacanthopterygii</taxon>
        <taxon>Esociformes</taxon>
        <taxon>Umbridae</taxon>
        <taxon>Dallia</taxon>
    </lineage>
</organism>
<evidence type="ECO:0000313" key="1">
    <source>
        <dbReference type="EMBL" id="KAJ7987185.1"/>
    </source>
</evidence>
<keyword evidence="2" id="KW-1185">Reference proteome</keyword>
<sequence length="148" mass="16101">MEGIEKDMNGYFVPCMRGSVRDNSVPHNRGSGVICHSSVGNDVTHLTIPPCLVWQPLKCPREGLRSVTSGVWVTCLASLQCGPKHHQVGVGSPSRPLNCSRYTLNSPEVRRSICLSDAAERQDIPGQEPLPRQALLTFLPGPLTLSCQ</sequence>
<accession>A0ACC2F7D3</accession>
<evidence type="ECO:0000313" key="2">
    <source>
        <dbReference type="Proteomes" id="UP001157502"/>
    </source>
</evidence>
<comment type="caution">
    <text evidence="1">The sequence shown here is derived from an EMBL/GenBank/DDBJ whole genome shotgun (WGS) entry which is preliminary data.</text>
</comment>
<protein>
    <submittedName>
        <fullName evidence="1">Uncharacterized protein</fullName>
    </submittedName>
</protein>
<reference evidence="1" key="1">
    <citation type="submission" date="2021-05" db="EMBL/GenBank/DDBJ databases">
        <authorList>
            <person name="Pan Q."/>
            <person name="Jouanno E."/>
            <person name="Zahm M."/>
            <person name="Klopp C."/>
            <person name="Cabau C."/>
            <person name="Louis A."/>
            <person name="Berthelot C."/>
            <person name="Parey E."/>
            <person name="Roest Crollius H."/>
            <person name="Montfort J."/>
            <person name="Robinson-Rechavi M."/>
            <person name="Bouchez O."/>
            <person name="Lampietro C."/>
            <person name="Lopez Roques C."/>
            <person name="Donnadieu C."/>
            <person name="Postlethwait J."/>
            <person name="Bobe J."/>
            <person name="Dillon D."/>
            <person name="Chandos A."/>
            <person name="von Hippel F."/>
            <person name="Guiguen Y."/>
        </authorList>
    </citation>
    <scope>NUCLEOTIDE SEQUENCE</scope>
    <source>
        <strain evidence="1">YG-Jan2019</strain>
    </source>
</reference>
<name>A0ACC2F7D3_DALPE</name>
<dbReference type="EMBL" id="CM055760">
    <property type="protein sequence ID" value="KAJ7987185.1"/>
    <property type="molecule type" value="Genomic_DNA"/>
</dbReference>